<reference evidence="3 4" key="2">
    <citation type="submission" date="2019-01" db="EMBL/GenBank/DDBJ databases">
        <title>Tautonia sociabilis, a novel thermotolerant planctomycete of Isosphaeraceae family, isolated from a 4000 m deep subterranean habitat.</title>
        <authorList>
            <person name="Kovaleva O.L."/>
            <person name="Elcheninov A.G."/>
            <person name="Van Heerden E."/>
            <person name="Toshchakov S.V."/>
            <person name="Novikov A."/>
            <person name="Bonch-Osmolovskaya E.A."/>
            <person name="Kublanov I.V."/>
        </authorList>
    </citation>
    <scope>NUCLEOTIDE SEQUENCE [LARGE SCALE GENOMIC DNA]</scope>
    <source>
        <strain evidence="3 4">GM2012</strain>
    </source>
</reference>
<organism evidence="3 4">
    <name type="scientific">Tautonia sociabilis</name>
    <dbReference type="NCBI Taxonomy" id="2080755"/>
    <lineage>
        <taxon>Bacteria</taxon>
        <taxon>Pseudomonadati</taxon>
        <taxon>Planctomycetota</taxon>
        <taxon>Planctomycetia</taxon>
        <taxon>Isosphaerales</taxon>
        <taxon>Isosphaeraceae</taxon>
        <taxon>Tautonia</taxon>
    </lineage>
</organism>
<sequence>MLRINDRIAIPLEEFRFDYLRSGGPGGQNVNKVATKAVLRWRPADSPSLPEPVRRRLMKAVGSRLNAEGELIISSQRTRDRLRNVDDCLDKLRDLVLEASSPPKPRIPTRPTLASKVRHTEAKKQRSATKRLRKPPSLD</sequence>
<name>A0A432MEE3_9BACT</name>
<dbReference type="GO" id="GO:0072344">
    <property type="term" value="P:rescue of stalled ribosome"/>
    <property type="evidence" value="ECO:0007669"/>
    <property type="project" value="TreeGrafter"/>
</dbReference>
<accession>A0A432MEE3</accession>
<feature type="domain" description="Prokaryotic-type class I peptide chain release factors" evidence="2">
    <location>
        <begin position="7"/>
        <end position="130"/>
    </location>
</feature>
<dbReference type="RefSeq" id="WP_126727532.1">
    <property type="nucleotide sequence ID" value="NZ_RYZH01000056.1"/>
</dbReference>
<dbReference type="InterPro" id="IPR000352">
    <property type="entry name" value="Pep_chain_release_fac_I"/>
</dbReference>
<keyword evidence="4" id="KW-1185">Reference proteome</keyword>
<dbReference type="Gene3D" id="3.30.160.20">
    <property type="match status" value="1"/>
</dbReference>
<gene>
    <name evidence="3" type="ORF">TsocGM_21565</name>
</gene>
<dbReference type="Proteomes" id="UP000280296">
    <property type="component" value="Unassembled WGS sequence"/>
</dbReference>
<evidence type="ECO:0000259" key="2">
    <source>
        <dbReference type="Pfam" id="PF00472"/>
    </source>
</evidence>
<feature type="region of interest" description="Disordered" evidence="1">
    <location>
        <begin position="99"/>
        <end position="139"/>
    </location>
</feature>
<dbReference type="OrthoDB" id="9815709at2"/>
<dbReference type="NCBIfam" id="NF006718">
    <property type="entry name" value="PRK09256.1"/>
    <property type="match status" value="1"/>
</dbReference>
<dbReference type="GO" id="GO:0043022">
    <property type="term" value="F:ribosome binding"/>
    <property type="evidence" value="ECO:0007669"/>
    <property type="project" value="TreeGrafter"/>
</dbReference>
<dbReference type="PANTHER" id="PTHR47814">
    <property type="entry name" value="PEPTIDYL-TRNA HYDROLASE ARFB"/>
    <property type="match status" value="1"/>
</dbReference>
<keyword evidence="3" id="KW-0378">Hydrolase</keyword>
<feature type="compositionally biased region" description="Basic residues" evidence="1">
    <location>
        <begin position="125"/>
        <end position="139"/>
    </location>
</feature>
<dbReference type="EC" id="3.1.1.29" evidence="3"/>
<evidence type="ECO:0000313" key="3">
    <source>
        <dbReference type="EMBL" id="RUL83777.1"/>
    </source>
</evidence>
<comment type="caution">
    <text evidence="3">The sequence shown here is derived from an EMBL/GenBank/DDBJ whole genome shotgun (WGS) entry which is preliminary data.</text>
</comment>
<dbReference type="PANTHER" id="PTHR47814:SF1">
    <property type="entry name" value="PEPTIDYL-TRNA HYDROLASE ARFB"/>
    <property type="match status" value="1"/>
</dbReference>
<dbReference type="SUPFAM" id="SSF110916">
    <property type="entry name" value="Peptidyl-tRNA hydrolase domain-like"/>
    <property type="match status" value="1"/>
</dbReference>
<proteinExistence type="predicted"/>
<dbReference type="AlphaFoldDB" id="A0A432MEE3"/>
<dbReference type="Pfam" id="PF00472">
    <property type="entry name" value="RF-1"/>
    <property type="match status" value="1"/>
</dbReference>
<dbReference type="GO" id="GO:0003747">
    <property type="term" value="F:translation release factor activity"/>
    <property type="evidence" value="ECO:0007669"/>
    <property type="project" value="InterPro"/>
</dbReference>
<reference evidence="3 4" key="1">
    <citation type="submission" date="2018-12" db="EMBL/GenBank/DDBJ databases">
        <authorList>
            <person name="Toschakov S.V."/>
        </authorList>
    </citation>
    <scope>NUCLEOTIDE SEQUENCE [LARGE SCALE GENOMIC DNA]</scope>
    <source>
        <strain evidence="3 4">GM2012</strain>
    </source>
</reference>
<protein>
    <submittedName>
        <fullName evidence="3">Aminoacyl-tRNA hydrolase</fullName>
        <ecNumber evidence="3">3.1.1.29</ecNumber>
    </submittedName>
</protein>
<evidence type="ECO:0000256" key="1">
    <source>
        <dbReference type="SAM" id="MobiDB-lite"/>
    </source>
</evidence>
<dbReference type="GO" id="GO:0004045">
    <property type="term" value="F:peptidyl-tRNA hydrolase activity"/>
    <property type="evidence" value="ECO:0007669"/>
    <property type="project" value="UniProtKB-EC"/>
</dbReference>
<dbReference type="EMBL" id="RYZH01000056">
    <property type="protein sequence ID" value="RUL83777.1"/>
    <property type="molecule type" value="Genomic_DNA"/>
</dbReference>
<evidence type="ECO:0000313" key="4">
    <source>
        <dbReference type="Proteomes" id="UP000280296"/>
    </source>
</evidence>